<comment type="subcellular location">
    <subcellularLocation>
        <location evidence="1">Mitochondrion</location>
    </subcellularLocation>
</comment>
<sequence length="233" mass="26751">SRTVCNVKHVFASTSTVRNASWSRYFRRTKKEQDKEEELSIRKTNKWDGPSTVSRLVSLNKKVSVHSVRGYTPPTNVEQTVVSSASKLVGAAVGRSFRLDDRLVKFKLLTQLMDEFDHPIPNTELSTMNTIQDAVNFFSTPVQDRSTFDDMAKLNLPKNLHIQLEPVRFDPETDTFFDGKTAFPGRPTIVTSLKYGRKYKGNSGESRNERSVTKFEYRKQLQEDYEKLGLKFK</sequence>
<dbReference type="EMBL" id="HACG01026192">
    <property type="protein sequence ID" value="CEK73057.1"/>
    <property type="molecule type" value="Transcribed_RNA"/>
</dbReference>
<evidence type="ECO:0000256" key="6">
    <source>
        <dbReference type="ARBA" id="ARBA00035183"/>
    </source>
</evidence>
<evidence type="ECO:0000313" key="8">
    <source>
        <dbReference type="EMBL" id="CEK73057.1"/>
    </source>
</evidence>
<evidence type="ECO:0000256" key="1">
    <source>
        <dbReference type="ARBA" id="ARBA00004173"/>
    </source>
</evidence>
<dbReference type="AlphaFoldDB" id="A0A0B6ZXJ9"/>
<keyword evidence="4" id="KW-0496">Mitochondrion</keyword>
<proteinExistence type="inferred from homology"/>
<organism evidence="8">
    <name type="scientific">Arion vulgaris</name>
    <dbReference type="NCBI Taxonomy" id="1028688"/>
    <lineage>
        <taxon>Eukaryota</taxon>
        <taxon>Metazoa</taxon>
        <taxon>Spiralia</taxon>
        <taxon>Lophotrochozoa</taxon>
        <taxon>Mollusca</taxon>
        <taxon>Gastropoda</taxon>
        <taxon>Heterobranchia</taxon>
        <taxon>Euthyneura</taxon>
        <taxon>Panpulmonata</taxon>
        <taxon>Eupulmonata</taxon>
        <taxon>Stylommatophora</taxon>
        <taxon>Helicina</taxon>
        <taxon>Arionoidea</taxon>
        <taxon>Arionidae</taxon>
        <taxon>Arion</taxon>
    </lineage>
</organism>
<evidence type="ECO:0000256" key="4">
    <source>
        <dbReference type="ARBA" id="ARBA00023128"/>
    </source>
</evidence>
<feature type="non-terminal residue" evidence="8">
    <location>
        <position position="1"/>
    </location>
</feature>
<name>A0A0B6ZXJ9_9EUPU</name>
<keyword evidence="5" id="KW-0687">Ribonucleoprotein</keyword>
<dbReference type="Pfam" id="PF10501">
    <property type="entry name" value="Ribosomal_L50"/>
    <property type="match status" value="1"/>
</dbReference>
<gene>
    <name evidence="8" type="primary">ORF85127</name>
</gene>
<dbReference type="PANTHER" id="PTHR31542:SF1">
    <property type="entry name" value="LARGE RIBOSOMAL SUBUNIT PROTEIN ML50"/>
    <property type="match status" value="1"/>
</dbReference>
<dbReference type="PANTHER" id="PTHR31542">
    <property type="entry name" value="39A RIBOSOMAL PROTEIN L50, MITOCHONDRIAL"/>
    <property type="match status" value="1"/>
</dbReference>
<reference evidence="8" key="1">
    <citation type="submission" date="2014-12" db="EMBL/GenBank/DDBJ databases">
        <title>Insight into the proteome of Arion vulgaris.</title>
        <authorList>
            <person name="Aradska J."/>
            <person name="Bulat T."/>
            <person name="Smidak R."/>
            <person name="Sarate P."/>
            <person name="Gangsoo J."/>
            <person name="Sialana F."/>
            <person name="Bilban M."/>
            <person name="Lubec G."/>
        </authorList>
    </citation>
    <scope>NUCLEOTIDE SEQUENCE</scope>
    <source>
        <tissue evidence="8">Skin</tissue>
    </source>
</reference>
<comment type="similarity">
    <text evidence="2">Belongs to the mitochondrion-specific ribosomal protein mL50 family.</text>
</comment>
<keyword evidence="3" id="KW-0689">Ribosomal protein</keyword>
<evidence type="ECO:0000256" key="5">
    <source>
        <dbReference type="ARBA" id="ARBA00023274"/>
    </source>
</evidence>
<dbReference type="GO" id="GO:0005762">
    <property type="term" value="C:mitochondrial large ribosomal subunit"/>
    <property type="evidence" value="ECO:0007669"/>
    <property type="project" value="TreeGrafter"/>
</dbReference>
<evidence type="ECO:0000256" key="2">
    <source>
        <dbReference type="ARBA" id="ARBA00008860"/>
    </source>
</evidence>
<accession>A0A0B6ZXJ9</accession>
<evidence type="ECO:0000256" key="7">
    <source>
        <dbReference type="ARBA" id="ARBA00035398"/>
    </source>
</evidence>
<dbReference type="InterPro" id="IPR018305">
    <property type="entry name" value="Ribosomal_m50"/>
</dbReference>
<protein>
    <recommendedName>
        <fullName evidence="6">Large ribosomal subunit protein mL50</fullName>
    </recommendedName>
    <alternativeName>
        <fullName evidence="7">39S ribosomal protein L50, mitochondrial</fullName>
    </alternativeName>
</protein>
<evidence type="ECO:0000256" key="3">
    <source>
        <dbReference type="ARBA" id="ARBA00022980"/>
    </source>
</evidence>